<keyword evidence="9" id="KW-0732">Signal</keyword>
<evidence type="ECO:0000313" key="10">
    <source>
        <dbReference type="EMBL" id="GFH46405.1"/>
    </source>
</evidence>
<name>A0AAD3CJS6_9STRA</name>
<feature type="signal peptide" evidence="9">
    <location>
        <begin position="1"/>
        <end position="19"/>
    </location>
</feature>
<evidence type="ECO:0008006" key="12">
    <source>
        <dbReference type="Google" id="ProtNLM"/>
    </source>
</evidence>
<reference evidence="10 11" key="1">
    <citation type="journal article" date="2021" name="Sci. Rep.">
        <title>The genome of the diatom Chaetoceros tenuissimus carries an ancient integrated fragment of an extant virus.</title>
        <authorList>
            <person name="Hongo Y."/>
            <person name="Kimura K."/>
            <person name="Takaki Y."/>
            <person name="Yoshida Y."/>
            <person name="Baba S."/>
            <person name="Kobayashi G."/>
            <person name="Nagasaki K."/>
            <person name="Hano T."/>
            <person name="Tomaru Y."/>
        </authorList>
    </citation>
    <scope>NUCLEOTIDE SEQUENCE [LARGE SCALE GENOMIC DNA]</scope>
    <source>
        <strain evidence="10 11">NIES-3715</strain>
    </source>
</reference>
<evidence type="ECO:0000256" key="9">
    <source>
        <dbReference type="SAM" id="SignalP"/>
    </source>
</evidence>
<dbReference type="PANTHER" id="PTHR21493:SF9">
    <property type="entry name" value="GOLGI TRANSPORT PROTEIN 1-RELATED"/>
    <property type="match status" value="1"/>
</dbReference>
<evidence type="ECO:0000256" key="5">
    <source>
        <dbReference type="ARBA" id="ARBA00023136"/>
    </source>
</evidence>
<evidence type="ECO:0000256" key="1">
    <source>
        <dbReference type="ARBA" id="ARBA00004653"/>
    </source>
</evidence>
<dbReference type="PANTHER" id="PTHR21493">
    <property type="entry name" value="CGI-141-RELATED/LIPASE CONTAINING PROTEIN"/>
    <property type="match status" value="1"/>
</dbReference>
<dbReference type="AlphaFoldDB" id="A0AAD3CJS6"/>
<feature type="transmembrane region" description="Helical" evidence="8">
    <location>
        <begin position="138"/>
        <end position="158"/>
    </location>
</feature>
<dbReference type="GO" id="GO:0006888">
    <property type="term" value="P:endoplasmic reticulum to Golgi vesicle-mediated transport"/>
    <property type="evidence" value="ECO:0007669"/>
    <property type="project" value="InterPro"/>
</dbReference>
<feature type="transmembrane region" description="Helical" evidence="8">
    <location>
        <begin position="195"/>
        <end position="213"/>
    </location>
</feature>
<keyword evidence="11" id="KW-1185">Reference proteome</keyword>
<accession>A0AAD3CJS6</accession>
<evidence type="ECO:0000256" key="8">
    <source>
        <dbReference type="SAM" id="Phobius"/>
    </source>
</evidence>
<comment type="caution">
    <text evidence="10">The sequence shown here is derived from an EMBL/GenBank/DDBJ whole genome shotgun (WGS) entry which is preliminary data.</text>
</comment>
<organism evidence="10 11">
    <name type="scientific">Chaetoceros tenuissimus</name>
    <dbReference type="NCBI Taxonomy" id="426638"/>
    <lineage>
        <taxon>Eukaryota</taxon>
        <taxon>Sar</taxon>
        <taxon>Stramenopiles</taxon>
        <taxon>Ochrophyta</taxon>
        <taxon>Bacillariophyta</taxon>
        <taxon>Coscinodiscophyceae</taxon>
        <taxon>Chaetocerotophycidae</taxon>
        <taxon>Chaetocerotales</taxon>
        <taxon>Chaetocerotaceae</taxon>
        <taxon>Chaetoceros</taxon>
    </lineage>
</organism>
<feature type="region of interest" description="Disordered" evidence="7">
    <location>
        <begin position="251"/>
        <end position="289"/>
    </location>
</feature>
<keyword evidence="4" id="KW-0333">Golgi apparatus</keyword>
<feature type="chain" id="PRO_5041995535" description="Vesicle transport protein" evidence="9">
    <location>
        <begin position="20"/>
        <end position="289"/>
    </location>
</feature>
<evidence type="ECO:0000256" key="3">
    <source>
        <dbReference type="ARBA" id="ARBA00022989"/>
    </source>
</evidence>
<comment type="similarity">
    <text evidence="6">Belongs to the GOT1 family.</text>
</comment>
<feature type="compositionally biased region" description="Basic and acidic residues" evidence="7">
    <location>
        <begin position="271"/>
        <end position="289"/>
    </location>
</feature>
<feature type="compositionally biased region" description="Basic and acidic residues" evidence="7">
    <location>
        <begin position="56"/>
        <end position="109"/>
    </location>
</feature>
<dbReference type="GO" id="GO:0000139">
    <property type="term" value="C:Golgi membrane"/>
    <property type="evidence" value="ECO:0007669"/>
    <property type="project" value="UniProtKB-SubCell"/>
</dbReference>
<keyword evidence="3 8" id="KW-1133">Transmembrane helix</keyword>
<keyword evidence="5 8" id="KW-0472">Membrane</keyword>
<dbReference type="GO" id="GO:0042147">
    <property type="term" value="P:retrograde transport, endosome to Golgi"/>
    <property type="evidence" value="ECO:0007669"/>
    <property type="project" value="InterPro"/>
</dbReference>
<evidence type="ECO:0000256" key="6">
    <source>
        <dbReference type="ARBA" id="ARBA00025799"/>
    </source>
</evidence>
<comment type="subcellular location">
    <subcellularLocation>
        <location evidence="1">Golgi apparatus membrane</location>
        <topology evidence="1">Multi-pass membrane protein</topology>
    </subcellularLocation>
</comment>
<dbReference type="InterPro" id="IPR007305">
    <property type="entry name" value="Vesicle_transpt_Got1/SFT2"/>
</dbReference>
<dbReference type="InterPro" id="IPR045176">
    <property type="entry name" value="Got1"/>
</dbReference>
<dbReference type="EMBL" id="BLLK01000022">
    <property type="protein sequence ID" value="GFH46405.1"/>
    <property type="molecule type" value="Genomic_DNA"/>
</dbReference>
<dbReference type="Proteomes" id="UP001054902">
    <property type="component" value="Unassembled WGS sequence"/>
</dbReference>
<protein>
    <recommendedName>
        <fullName evidence="12">Vesicle transport protein</fullName>
    </recommendedName>
</protein>
<gene>
    <name evidence="10" type="ORF">CTEN210_02879</name>
</gene>
<evidence type="ECO:0000256" key="4">
    <source>
        <dbReference type="ARBA" id="ARBA00023034"/>
    </source>
</evidence>
<evidence type="ECO:0000256" key="7">
    <source>
        <dbReference type="SAM" id="MobiDB-lite"/>
    </source>
</evidence>
<keyword evidence="2 8" id="KW-0812">Transmembrane</keyword>
<proteinExistence type="inferred from homology"/>
<evidence type="ECO:0000256" key="2">
    <source>
        <dbReference type="ARBA" id="ARBA00022692"/>
    </source>
</evidence>
<dbReference type="Pfam" id="PF04178">
    <property type="entry name" value="Got1"/>
    <property type="match status" value="1"/>
</dbReference>
<dbReference type="GO" id="GO:0005829">
    <property type="term" value="C:cytosol"/>
    <property type="evidence" value="ECO:0007669"/>
    <property type="project" value="GOC"/>
</dbReference>
<feature type="region of interest" description="Disordered" evidence="7">
    <location>
        <begin position="48"/>
        <end position="120"/>
    </location>
</feature>
<sequence length="289" mass="32583">MTKYLQLCLASYLLAATCAHQAFLPKRNNAILVNSSSQCLSLKQMQSMRGGSDRGYGYDDRDYYNDDRGYGSDDRQGSTDRYYDDDRNGSRENDRYNDDYYGDDRDYAPSRKSSSSSPLKKVNVPNVGGLLRNGNKKIGMMLLGAGAVFTLLGISLFFNKTLMRLGNLLFIAGVPLFIGPGRTTGYFLQPKKARATGCLGFGIFLVMIGWPVLGIALEAFGIMNLFGNMFPVFMVLLKQMPIIGPILKGDGGSKSKGKRQSYRDYDDDDRYDYSRDRDDDYRRDDDRYY</sequence>
<evidence type="ECO:0000313" key="11">
    <source>
        <dbReference type="Proteomes" id="UP001054902"/>
    </source>
</evidence>